<keyword evidence="4" id="KW-0808">Transferase</keyword>
<name>A0A1F4U904_UNCW3</name>
<keyword evidence="3" id="KW-0328">Glycosyltransferase</keyword>
<feature type="compositionally biased region" description="Gly residues" evidence="5">
    <location>
        <begin position="400"/>
        <end position="410"/>
    </location>
</feature>
<dbReference type="Pfam" id="PF04101">
    <property type="entry name" value="Glyco_tran_28_C"/>
    <property type="match status" value="1"/>
</dbReference>
<dbReference type="Proteomes" id="UP000177025">
    <property type="component" value="Unassembled WGS sequence"/>
</dbReference>
<dbReference type="InterPro" id="IPR009695">
    <property type="entry name" value="Diacylglyc_glucosyltr_N"/>
</dbReference>
<feature type="domain" description="Diacylglycerol glucosyltransferase N-terminal" evidence="7">
    <location>
        <begin position="52"/>
        <end position="175"/>
    </location>
</feature>
<dbReference type="PANTHER" id="PTHR43025:SF3">
    <property type="entry name" value="MONOGALACTOSYLDIACYLGLYCEROL SYNTHASE 1, CHLOROPLASTIC"/>
    <property type="match status" value="1"/>
</dbReference>
<dbReference type="EMBL" id="MEUM01000107">
    <property type="protein sequence ID" value="OGC41424.1"/>
    <property type="molecule type" value="Genomic_DNA"/>
</dbReference>
<dbReference type="SUPFAM" id="SSF53756">
    <property type="entry name" value="UDP-Glycosyltransferase/glycogen phosphorylase"/>
    <property type="match status" value="1"/>
</dbReference>
<dbReference type="GO" id="GO:0009247">
    <property type="term" value="P:glycolipid biosynthetic process"/>
    <property type="evidence" value="ECO:0007669"/>
    <property type="project" value="InterPro"/>
</dbReference>
<evidence type="ECO:0000313" key="9">
    <source>
        <dbReference type="Proteomes" id="UP000177025"/>
    </source>
</evidence>
<comment type="subcellular location">
    <subcellularLocation>
        <location evidence="1">Membrane</location>
    </subcellularLocation>
</comment>
<comment type="similarity">
    <text evidence="2">Belongs to the glycosyltransferase 28 family.</text>
</comment>
<evidence type="ECO:0000259" key="7">
    <source>
        <dbReference type="Pfam" id="PF06925"/>
    </source>
</evidence>
<evidence type="ECO:0000256" key="1">
    <source>
        <dbReference type="ARBA" id="ARBA00004370"/>
    </source>
</evidence>
<evidence type="ECO:0008006" key="10">
    <source>
        <dbReference type="Google" id="ProtNLM"/>
    </source>
</evidence>
<evidence type="ECO:0000259" key="6">
    <source>
        <dbReference type="Pfam" id="PF04101"/>
    </source>
</evidence>
<dbReference type="GO" id="GO:0016758">
    <property type="term" value="F:hexosyltransferase activity"/>
    <property type="evidence" value="ECO:0007669"/>
    <property type="project" value="InterPro"/>
</dbReference>
<dbReference type="PANTHER" id="PTHR43025">
    <property type="entry name" value="MONOGALACTOSYLDIACYLGLYCEROL SYNTHASE"/>
    <property type="match status" value="1"/>
</dbReference>
<dbReference type="InterPro" id="IPR050519">
    <property type="entry name" value="Glycosyltransf_28_UgtP"/>
</dbReference>
<evidence type="ECO:0000256" key="5">
    <source>
        <dbReference type="SAM" id="MobiDB-lite"/>
    </source>
</evidence>
<dbReference type="Pfam" id="PF06925">
    <property type="entry name" value="MGDG_synth"/>
    <property type="match status" value="1"/>
</dbReference>
<dbReference type="AlphaFoldDB" id="A0A1F4U904"/>
<dbReference type="InterPro" id="IPR007235">
    <property type="entry name" value="Glyco_trans_28_C"/>
</dbReference>
<evidence type="ECO:0000256" key="4">
    <source>
        <dbReference type="ARBA" id="ARBA00022679"/>
    </source>
</evidence>
<comment type="caution">
    <text evidence="8">The sequence shown here is derived from an EMBL/GenBank/DDBJ whole genome shotgun (WGS) entry which is preliminary data.</text>
</comment>
<dbReference type="GO" id="GO:0016020">
    <property type="term" value="C:membrane"/>
    <property type="evidence" value="ECO:0007669"/>
    <property type="project" value="UniProtKB-SubCell"/>
</dbReference>
<reference evidence="8 9" key="1">
    <citation type="journal article" date="2016" name="Nat. Commun.">
        <title>Thousands of microbial genomes shed light on interconnected biogeochemical processes in an aquifer system.</title>
        <authorList>
            <person name="Anantharaman K."/>
            <person name="Brown C.T."/>
            <person name="Hug L.A."/>
            <person name="Sharon I."/>
            <person name="Castelle C.J."/>
            <person name="Probst A.J."/>
            <person name="Thomas B.C."/>
            <person name="Singh A."/>
            <person name="Wilkins M.J."/>
            <person name="Karaoz U."/>
            <person name="Brodie E.L."/>
            <person name="Williams K.H."/>
            <person name="Hubbard S.S."/>
            <person name="Banfield J.F."/>
        </authorList>
    </citation>
    <scope>NUCLEOTIDE SEQUENCE [LARGE SCALE GENOMIC DNA]</scope>
</reference>
<proteinExistence type="inferred from homology"/>
<organism evidence="8 9">
    <name type="scientific">candidate division WOR-3 bacterium RBG_13_43_14</name>
    <dbReference type="NCBI Taxonomy" id="1802590"/>
    <lineage>
        <taxon>Bacteria</taxon>
        <taxon>Bacteria division WOR-3</taxon>
    </lineage>
</organism>
<sequence>MIGSRKGGHKFPAAAIANSINTEYKTQTCARVINFLDHFPLMSFFDRLGRWGDLKIKFAWRAGYAGLTDKNSFFVRLYRQGIRMVIGQPSIEKKLREVIGDIDIIVSMQPEINAIAGIMKEWFPVPFHTLIMDYSAHAGWADPDIDRYYVVNNQVRQQMIDYGVLPTRIVVTGAPAQPGYDIVAKIPIEKQRRLLGIDPGLPTVLVMAGYLGKMVDYVGIIHSLKKNIPDMQILVVTGKNKRMHHRLIKFAYPNIFPYYDIPSIHPVMRAADLVISKPGGMVIADCLAHGKPMLLVDPRGGALQELIFASMIEKAGAGRHLTSIQEIGKQTRDLFKNRKGLETMAEKSFSCGRLNRSAARTISKLIVDDIIKVQKSQTPKYLKKDTTSHLSSPPLYLSALGGGGENLPRT</sequence>
<dbReference type="Gene3D" id="3.40.50.2000">
    <property type="entry name" value="Glycogen Phosphorylase B"/>
    <property type="match status" value="1"/>
</dbReference>
<feature type="domain" description="Glycosyl transferase family 28 C-terminal" evidence="6">
    <location>
        <begin position="225"/>
        <end position="348"/>
    </location>
</feature>
<protein>
    <recommendedName>
        <fullName evidence="10">Glycosyl transferase family 28 C-terminal domain-containing protein</fullName>
    </recommendedName>
</protein>
<feature type="region of interest" description="Disordered" evidence="5">
    <location>
        <begin position="381"/>
        <end position="410"/>
    </location>
</feature>
<evidence type="ECO:0000313" key="8">
    <source>
        <dbReference type="EMBL" id="OGC41424.1"/>
    </source>
</evidence>
<gene>
    <name evidence="8" type="ORF">A2Y85_02615</name>
</gene>
<evidence type="ECO:0000256" key="3">
    <source>
        <dbReference type="ARBA" id="ARBA00022676"/>
    </source>
</evidence>
<evidence type="ECO:0000256" key="2">
    <source>
        <dbReference type="ARBA" id="ARBA00006962"/>
    </source>
</evidence>
<accession>A0A1F4U904</accession>